<dbReference type="Proteomes" id="UP000321408">
    <property type="component" value="Chromosome"/>
</dbReference>
<dbReference type="OrthoDB" id="323844at2157"/>
<accession>A0A5B9D9M1</accession>
<dbReference type="KEGG" id="psyt:DSAG12_01121"/>
<dbReference type="PANTHER" id="PTHR39550">
    <property type="entry name" value="SLL0658 PROTEIN"/>
    <property type="match status" value="1"/>
</dbReference>
<protein>
    <recommendedName>
        <fullName evidence="3">PIN domain-containing protein</fullName>
    </recommendedName>
</protein>
<name>A0A5B9D9M1_9ARCH</name>
<dbReference type="PANTHER" id="PTHR39550:SF1">
    <property type="entry name" value="SLL0658 PROTEIN"/>
    <property type="match status" value="1"/>
</dbReference>
<evidence type="ECO:0008006" key="3">
    <source>
        <dbReference type="Google" id="ProtNLM"/>
    </source>
</evidence>
<reference evidence="1 2" key="1">
    <citation type="journal article" date="2020" name="Nature">
        <title>Isolation of an archaeon at the prokaryote-eukaryote interface.</title>
        <authorList>
            <person name="Imachi H."/>
            <person name="Nobu M.K."/>
            <person name="Nakahara N."/>
            <person name="Morono Y."/>
            <person name="Ogawara M."/>
            <person name="Takaki Y."/>
            <person name="Takano Y."/>
            <person name="Uematsu K."/>
            <person name="Ikuta T."/>
            <person name="Ito M."/>
            <person name="Matsui Y."/>
            <person name="Miyazaki M."/>
            <person name="Murata K."/>
            <person name="Saito Y."/>
            <person name="Sakai S."/>
            <person name="Song C."/>
            <person name="Tasumi E."/>
            <person name="Yamanaka Y."/>
            <person name="Yamaguchi T."/>
            <person name="Kamagata Y."/>
            <person name="Tamaki H."/>
            <person name="Takai K."/>
        </authorList>
    </citation>
    <scope>NUCLEOTIDE SEQUENCE [LARGE SCALE GENOMIC DNA]</scope>
    <source>
        <strain evidence="1 2">MK-D1</strain>
    </source>
</reference>
<gene>
    <name evidence="1" type="ORF">DSAG12_01121</name>
</gene>
<sequence length="164" mass="19325">MIIFDSSPLIHLTKIGKIDFILKKFKNIIIPDAVYCEVIEKGIKHGYSDAILLENYYNEHRILKYSIKKQDPLLKKYLHLGEYESILLSETLKSLVILDDRKARLVAEQRKISSISTADMLLLLIKLKSINFNHFKRNLLKYSSNGWFTHELYEKYLNEGKKYE</sequence>
<evidence type="ECO:0000313" key="2">
    <source>
        <dbReference type="Proteomes" id="UP000321408"/>
    </source>
</evidence>
<dbReference type="InterPro" id="IPR021799">
    <property type="entry name" value="PIN-like_prokaryotic"/>
</dbReference>
<dbReference type="Pfam" id="PF11848">
    <property type="entry name" value="DUF3368"/>
    <property type="match status" value="1"/>
</dbReference>
<keyword evidence="2" id="KW-1185">Reference proteome</keyword>
<reference evidence="1 2" key="2">
    <citation type="journal article" date="2024" name="Int. J. Syst. Evol. Microbiol.">
        <title>Promethearchaeum syntrophicum gen. nov., sp. nov., an anaerobic, obligately syntrophic archaeon, the first isolate of the lineage 'Asgard' archaea, and proposal of the new archaeal phylum Promethearchaeota phyl. nov. and kingdom Promethearchaeati regn. nov.</title>
        <authorList>
            <person name="Imachi H."/>
            <person name="Nobu M.K."/>
            <person name="Kato S."/>
            <person name="Takaki Y."/>
            <person name="Miyazaki M."/>
            <person name="Miyata M."/>
            <person name="Ogawara M."/>
            <person name="Saito Y."/>
            <person name="Sakai S."/>
            <person name="Tahara Y.O."/>
            <person name="Takano Y."/>
            <person name="Tasumi E."/>
            <person name="Uematsu K."/>
            <person name="Yoshimura T."/>
            <person name="Itoh T."/>
            <person name="Ohkuma M."/>
            <person name="Takai K."/>
        </authorList>
    </citation>
    <scope>NUCLEOTIDE SEQUENCE [LARGE SCALE GENOMIC DNA]</scope>
    <source>
        <strain evidence="1 2">MK-D1</strain>
    </source>
</reference>
<dbReference type="EMBL" id="CP042905">
    <property type="protein sequence ID" value="QEE15296.1"/>
    <property type="molecule type" value="Genomic_DNA"/>
</dbReference>
<evidence type="ECO:0000313" key="1">
    <source>
        <dbReference type="EMBL" id="QEE15296.1"/>
    </source>
</evidence>
<proteinExistence type="predicted"/>
<dbReference type="GeneID" id="41329118"/>
<dbReference type="RefSeq" id="WP_147662211.1">
    <property type="nucleotide sequence ID" value="NZ_CP042905.2"/>
</dbReference>
<organism evidence="1 2">
    <name type="scientific">Promethearchaeum syntrophicum</name>
    <dbReference type="NCBI Taxonomy" id="2594042"/>
    <lineage>
        <taxon>Archaea</taxon>
        <taxon>Promethearchaeati</taxon>
        <taxon>Promethearchaeota</taxon>
        <taxon>Promethearchaeia</taxon>
        <taxon>Promethearchaeales</taxon>
        <taxon>Promethearchaeaceae</taxon>
        <taxon>Promethearchaeum</taxon>
    </lineage>
</organism>
<dbReference type="AlphaFoldDB" id="A0A5B9D9M1"/>